<comment type="caution">
    <text evidence="1">The sequence shown here is derived from an EMBL/GenBank/DDBJ whole genome shotgun (WGS) entry which is preliminary data.</text>
</comment>
<organism evidence="1 2">
    <name type="scientific">Lasiodiplodia mahajangana</name>
    <dbReference type="NCBI Taxonomy" id="1108764"/>
    <lineage>
        <taxon>Eukaryota</taxon>
        <taxon>Fungi</taxon>
        <taxon>Dikarya</taxon>
        <taxon>Ascomycota</taxon>
        <taxon>Pezizomycotina</taxon>
        <taxon>Dothideomycetes</taxon>
        <taxon>Dothideomycetes incertae sedis</taxon>
        <taxon>Botryosphaeriales</taxon>
        <taxon>Botryosphaeriaceae</taxon>
        <taxon>Lasiodiplodia</taxon>
    </lineage>
</organism>
<gene>
    <name evidence="1" type="ORF">O1611_g1049</name>
</gene>
<evidence type="ECO:0000313" key="2">
    <source>
        <dbReference type="Proteomes" id="UP001153332"/>
    </source>
</evidence>
<name>A0ACC2JZ38_9PEZI</name>
<reference evidence="1" key="1">
    <citation type="submission" date="2022-12" db="EMBL/GenBank/DDBJ databases">
        <title>Genome Sequence of Lasiodiplodia mahajangana.</title>
        <authorList>
            <person name="Buettner E."/>
        </authorList>
    </citation>
    <scope>NUCLEOTIDE SEQUENCE</scope>
    <source>
        <strain evidence="1">VT137</strain>
    </source>
</reference>
<dbReference type="EMBL" id="JAPUUL010000110">
    <property type="protein sequence ID" value="KAJ8132579.1"/>
    <property type="molecule type" value="Genomic_DNA"/>
</dbReference>
<protein>
    <submittedName>
        <fullName evidence="1">Uncharacterized protein</fullName>
    </submittedName>
</protein>
<proteinExistence type="predicted"/>
<accession>A0ACC2JZ38</accession>
<dbReference type="Proteomes" id="UP001153332">
    <property type="component" value="Unassembled WGS sequence"/>
</dbReference>
<sequence>MASVTHQTTGGIVATATNKNPIIQAVTWLLLGLSSLVVIFWVLTKFYIKTRALFVLGDALMLGSYLFALGESIALITPSSIGFGRDISELSAEQISDTAKASSSDQDKAHHRWAHVLVVSVAIWMITSVFGTAFQCGARGPWDKASASCIDQDAFLKYVDITSILIDAGLVALPIAIIYPLRMPLRLRLTVISFFLFRIIVIAATITQLAYLRQLWTENYTLLAFPYYISMQLVLFISLVAAYIIYFWPLMRSMQSGLMSANASMLTSQYPLTRGSKGTQKSSQKSTTLKTVTTSHLGKDGYIEIVPSRSPA</sequence>
<keyword evidence="2" id="KW-1185">Reference proteome</keyword>
<evidence type="ECO:0000313" key="1">
    <source>
        <dbReference type="EMBL" id="KAJ8132579.1"/>
    </source>
</evidence>